<evidence type="ECO:0000256" key="12">
    <source>
        <dbReference type="ARBA" id="ARBA00023242"/>
    </source>
</evidence>
<evidence type="ECO:0000256" key="4">
    <source>
        <dbReference type="ARBA" id="ARBA00022553"/>
    </source>
</evidence>
<feature type="coiled-coil region" evidence="16">
    <location>
        <begin position="373"/>
        <end position="400"/>
    </location>
</feature>
<dbReference type="PROSITE" id="PS51194">
    <property type="entry name" value="HELICASE_CTER"/>
    <property type="match status" value="1"/>
</dbReference>
<dbReference type="InterPro" id="IPR038718">
    <property type="entry name" value="SNF2-like_sf"/>
</dbReference>
<dbReference type="GO" id="GO:0006353">
    <property type="term" value="P:DNA-templated transcription termination"/>
    <property type="evidence" value="ECO:0007669"/>
    <property type="project" value="UniProtKB-KW"/>
</dbReference>
<keyword evidence="6" id="KW-0378">Hydrolase</keyword>
<evidence type="ECO:0000256" key="7">
    <source>
        <dbReference type="ARBA" id="ARBA00022806"/>
    </source>
</evidence>
<dbReference type="Gene3D" id="3.40.50.300">
    <property type="entry name" value="P-loop containing nucleotide triphosphate hydrolases"/>
    <property type="match status" value="1"/>
</dbReference>
<dbReference type="CDD" id="cd18793">
    <property type="entry name" value="SF2_C_SNF"/>
    <property type="match status" value="1"/>
</dbReference>
<dbReference type="GO" id="GO:0016787">
    <property type="term" value="F:hydrolase activity"/>
    <property type="evidence" value="ECO:0007669"/>
    <property type="project" value="UniProtKB-KW"/>
</dbReference>
<dbReference type="GO" id="GO:0005524">
    <property type="term" value="F:ATP binding"/>
    <property type="evidence" value="ECO:0007669"/>
    <property type="project" value="UniProtKB-KW"/>
</dbReference>
<organism evidence="20">
    <name type="scientific">Panstrongylus megistus</name>
    <dbReference type="NCBI Taxonomy" id="65343"/>
    <lineage>
        <taxon>Eukaryota</taxon>
        <taxon>Metazoa</taxon>
        <taxon>Ecdysozoa</taxon>
        <taxon>Arthropoda</taxon>
        <taxon>Hexapoda</taxon>
        <taxon>Insecta</taxon>
        <taxon>Pterygota</taxon>
        <taxon>Neoptera</taxon>
        <taxon>Paraneoptera</taxon>
        <taxon>Hemiptera</taxon>
        <taxon>Heteroptera</taxon>
        <taxon>Panheteroptera</taxon>
        <taxon>Cimicomorpha</taxon>
        <taxon>Reduviidae</taxon>
        <taxon>Triatominae</taxon>
        <taxon>Panstrongylus</taxon>
    </lineage>
</organism>
<feature type="compositionally biased region" description="Low complexity" evidence="17">
    <location>
        <begin position="97"/>
        <end position="107"/>
    </location>
</feature>
<comment type="similarity">
    <text evidence="2">Belongs to the SNF2/RAD54 helicase family.</text>
</comment>
<keyword evidence="8" id="KW-0067">ATP-binding</keyword>
<accession>A0A069DY42</accession>
<evidence type="ECO:0000256" key="5">
    <source>
        <dbReference type="ARBA" id="ARBA00022741"/>
    </source>
</evidence>
<dbReference type="InterPro" id="IPR049730">
    <property type="entry name" value="SNF2/RAD54-like_C"/>
</dbReference>
<evidence type="ECO:0000259" key="19">
    <source>
        <dbReference type="PROSITE" id="PS51194"/>
    </source>
</evidence>
<keyword evidence="16" id="KW-0175">Coiled coil</keyword>
<evidence type="ECO:0000256" key="2">
    <source>
        <dbReference type="ARBA" id="ARBA00007025"/>
    </source>
</evidence>
<evidence type="ECO:0000256" key="17">
    <source>
        <dbReference type="SAM" id="MobiDB-lite"/>
    </source>
</evidence>
<feature type="domain" description="Helicase C-terminal" evidence="19">
    <location>
        <begin position="927"/>
        <end position="1086"/>
    </location>
</feature>
<dbReference type="InterPro" id="IPR014001">
    <property type="entry name" value="Helicase_ATP-bd"/>
</dbReference>
<keyword evidence="11" id="KW-0804">Transcription</keyword>
<feature type="non-terminal residue" evidence="20">
    <location>
        <position position="1"/>
    </location>
</feature>
<evidence type="ECO:0000256" key="1">
    <source>
        <dbReference type="ARBA" id="ARBA00004123"/>
    </source>
</evidence>
<keyword evidence="5" id="KW-0547">Nucleotide-binding</keyword>
<dbReference type="SMART" id="SM00487">
    <property type="entry name" value="DEXDc"/>
    <property type="match status" value="1"/>
</dbReference>
<dbReference type="InterPro" id="IPR000330">
    <property type="entry name" value="SNF2_N"/>
</dbReference>
<evidence type="ECO:0000256" key="16">
    <source>
        <dbReference type="SAM" id="Coils"/>
    </source>
</evidence>
<dbReference type="Pfam" id="PF00176">
    <property type="entry name" value="SNF2-rel_dom"/>
    <property type="match status" value="1"/>
</dbReference>
<dbReference type="InterPro" id="IPR001650">
    <property type="entry name" value="Helicase_C-like"/>
</dbReference>
<evidence type="ECO:0000256" key="14">
    <source>
        <dbReference type="ARBA" id="ARBA00079067"/>
    </source>
</evidence>
<dbReference type="SUPFAM" id="SSF52540">
    <property type="entry name" value="P-loop containing nucleoside triphosphate hydrolases"/>
    <property type="match status" value="2"/>
</dbReference>
<dbReference type="GO" id="GO:0006281">
    <property type="term" value="P:DNA repair"/>
    <property type="evidence" value="ECO:0007669"/>
    <property type="project" value="TreeGrafter"/>
</dbReference>
<feature type="region of interest" description="Disordered" evidence="17">
    <location>
        <begin position="97"/>
        <end position="128"/>
    </location>
</feature>
<dbReference type="PANTHER" id="PTHR45626:SF50">
    <property type="entry name" value="TRANSCRIPTION TERMINATION FACTOR 2"/>
    <property type="match status" value="1"/>
</dbReference>
<feature type="region of interest" description="Disordered" evidence="17">
    <location>
        <begin position="35"/>
        <end position="70"/>
    </location>
</feature>
<evidence type="ECO:0000256" key="9">
    <source>
        <dbReference type="ARBA" id="ARBA00023015"/>
    </source>
</evidence>
<keyword evidence="10" id="KW-0238">DNA-binding</keyword>
<feature type="compositionally biased region" description="Low complexity" evidence="17">
    <location>
        <begin position="308"/>
        <end position="323"/>
    </location>
</feature>
<dbReference type="GO" id="GO:0003677">
    <property type="term" value="F:DNA binding"/>
    <property type="evidence" value="ECO:0007669"/>
    <property type="project" value="UniProtKB-KW"/>
</dbReference>
<feature type="compositionally biased region" description="Polar residues" evidence="17">
    <location>
        <begin position="152"/>
        <end position="170"/>
    </location>
</feature>
<dbReference type="GO" id="GO:0005737">
    <property type="term" value="C:cytoplasm"/>
    <property type="evidence" value="ECO:0007669"/>
    <property type="project" value="UniProtKB-ARBA"/>
</dbReference>
<dbReference type="FunFam" id="3.40.50.10810:FF:000043">
    <property type="entry name" value="Transcription termination factor 2"/>
    <property type="match status" value="1"/>
</dbReference>
<dbReference type="GO" id="GO:0008094">
    <property type="term" value="F:ATP-dependent activity, acting on DNA"/>
    <property type="evidence" value="ECO:0007669"/>
    <property type="project" value="UniProtKB-ARBA"/>
</dbReference>
<dbReference type="PANTHER" id="PTHR45626">
    <property type="entry name" value="TRANSCRIPTION TERMINATION FACTOR 2-RELATED"/>
    <property type="match status" value="1"/>
</dbReference>
<dbReference type="SMART" id="SM00490">
    <property type="entry name" value="HELICc"/>
    <property type="match status" value="1"/>
</dbReference>
<feature type="compositionally biased region" description="Polar residues" evidence="17">
    <location>
        <begin position="52"/>
        <end position="64"/>
    </location>
</feature>
<feature type="region of interest" description="Disordered" evidence="17">
    <location>
        <begin position="228"/>
        <end position="329"/>
    </location>
</feature>
<keyword evidence="12" id="KW-0539">Nucleus</keyword>
<evidence type="ECO:0000259" key="18">
    <source>
        <dbReference type="PROSITE" id="PS51192"/>
    </source>
</evidence>
<feature type="domain" description="Helicase ATP-binding" evidence="18">
    <location>
        <begin position="534"/>
        <end position="715"/>
    </location>
</feature>
<dbReference type="Gene3D" id="3.40.50.10810">
    <property type="entry name" value="Tandem AAA-ATPase domain"/>
    <property type="match status" value="1"/>
</dbReference>
<keyword evidence="4" id="KW-0597">Phosphoprotein</keyword>
<sequence length="1092" mass="122595">RKSNLTHQKSRNSFADELISSDDEIFDATLDQNASLTEESDESLRKPKLNNVRKNANQKQINESFSKHRNVSSLISSDEENFGEDNEVARFSSYYNPRSSAASNSSSTPVKTSNSGTNKIICSSSDGEDLHKTLDPYMSFEETESLSKRVNKSNSSNTDSQKTLGFNNAQDESRNDNFNSSSSDESKIGAVGKIRRKKILISSDDSADEDFNAAAAFSSTKLNNSAAHVDENKHTISKTNTKKALDESSDEDFGAPAFSSTDDSCSEACTEKKNEVTKSDDVANKSESKQRTDVEEIKNELNDKSNDAVEISSDSSSLSVNNHSDSETDVLDAKNLETSKISPKNTGSFKRNKPEKSISLISEDAIDIKEISNQIVTKKVDHLKAERKRLELEAIDVRSRLESMKVAAKSMELNKLPDKGARLRRSLERRTNQIKEINERISLVDSQLKSASDTNPKMKIPILDNLPTSSMKLSDLGKKALETHNAQRALTLATLERLHKSMETQPKSFSLEPANGLKVSLLPHQTHGLGWTVWRETQKPSGGILADDMGLGKTLTMISLVLYTKQDKKQAEKENESSEEEADSQRRESNATLVITPTSVMGQWENEVKSKITRGTLTCMLYHGPARKKTRSLSAYDIVLTTYATVQREEADSPLMNLRWKRIILDEAHTIRNAKTKTAQAIFMLKSKARWALTGTPVHNKELDLYSLLRFLRCKPFDDMTIWKRWVDNKDAAGIQRLNCILNAILLRRTKEGIQSEGGLKSLKPKTFKTIQIDLDPEEYDVYKKIAYFSRTLLAKLIYQRAEKEDLIRDGLPPNPNRFSKEENPFKDHPELDALYKDMMSMQNVKTHQILVLLLRMRQICCHPALAVSILSAEELNSSGIEEHEAAASELVDRIHRMSITPNAEKSEENVFKKTRCSSKMRAVIECLSSILFSTEDKIIVVSQWTAVLDILKEFLKGMNINTSEFNGRIPVKERPQIIETFNYKSTSPKVLLLSLAAGGTGLNLIGANHLLLIDVHWNPQLEAQACDRVYRVGQEKPVNIYKFVCNNTIEENIVQLQKNKLELANDVLTGSVRNDAAKLTLQDLKMLFSVH</sequence>
<protein>
    <recommendedName>
        <fullName evidence="13">Transcription termination factor 2</fullName>
    </recommendedName>
    <alternativeName>
        <fullName evidence="15">RNA polymerase II termination factor</fullName>
    </alternativeName>
    <alternativeName>
        <fullName evidence="14">Transcription release factor 2</fullName>
    </alternativeName>
</protein>
<evidence type="ECO:0000256" key="10">
    <source>
        <dbReference type="ARBA" id="ARBA00023125"/>
    </source>
</evidence>
<feature type="region of interest" description="Disordered" evidence="17">
    <location>
        <begin position="145"/>
        <end position="186"/>
    </location>
</feature>
<dbReference type="AlphaFoldDB" id="A0A069DY42"/>
<evidence type="ECO:0000256" key="6">
    <source>
        <dbReference type="ARBA" id="ARBA00022801"/>
    </source>
</evidence>
<dbReference type="InterPro" id="IPR050628">
    <property type="entry name" value="SNF2_RAD54_helicase_TF"/>
</dbReference>
<keyword evidence="3" id="KW-0806">Transcription termination</keyword>
<comment type="subcellular location">
    <subcellularLocation>
        <location evidence="1">Nucleus</location>
    </subcellularLocation>
</comment>
<dbReference type="GO" id="GO:0005634">
    <property type="term" value="C:nucleus"/>
    <property type="evidence" value="ECO:0007669"/>
    <property type="project" value="UniProtKB-SubCell"/>
</dbReference>
<feature type="region of interest" description="Disordered" evidence="17">
    <location>
        <begin position="569"/>
        <end position="591"/>
    </location>
</feature>
<dbReference type="InterPro" id="IPR027417">
    <property type="entry name" value="P-loop_NTPase"/>
</dbReference>
<evidence type="ECO:0000256" key="11">
    <source>
        <dbReference type="ARBA" id="ARBA00023163"/>
    </source>
</evidence>
<feature type="compositionally biased region" description="Polar residues" evidence="17">
    <location>
        <begin position="108"/>
        <end position="125"/>
    </location>
</feature>
<dbReference type="PROSITE" id="PS51192">
    <property type="entry name" value="HELICASE_ATP_BIND_1"/>
    <property type="match status" value="1"/>
</dbReference>
<feature type="compositionally biased region" description="Basic and acidic residues" evidence="17">
    <location>
        <begin position="269"/>
        <end position="307"/>
    </location>
</feature>
<reference evidence="20" key="1">
    <citation type="journal article" date="2015" name="J. Med. Entomol.">
        <title>A Deep Insight Into the Sialotranscriptome of the Chagas Disease Vector, Panstrongylus megistus (Hemiptera: Heteroptera).</title>
        <authorList>
            <person name="Ribeiro J.M."/>
            <person name="Schwarz A."/>
            <person name="Francischetti I.M."/>
        </authorList>
    </citation>
    <scope>NUCLEOTIDE SEQUENCE</scope>
    <source>
        <tissue evidence="20">Salivary glands</tissue>
    </source>
</reference>
<evidence type="ECO:0000313" key="20">
    <source>
        <dbReference type="EMBL" id="JAC88657.1"/>
    </source>
</evidence>
<evidence type="ECO:0000256" key="8">
    <source>
        <dbReference type="ARBA" id="ARBA00022840"/>
    </source>
</evidence>
<dbReference type="Pfam" id="PF00271">
    <property type="entry name" value="Helicase_C"/>
    <property type="match status" value="1"/>
</dbReference>
<evidence type="ECO:0000256" key="13">
    <source>
        <dbReference type="ARBA" id="ARBA00070113"/>
    </source>
</evidence>
<keyword evidence="7" id="KW-0347">Helicase</keyword>
<keyword evidence="9" id="KW-0805">Transcription regulation</keyword>
<dbReference type="GO" id="GO:0004386">
    <property type="term" value="F:helicase activity"/>
    <property type="evidence" value="ECO:0007669"/>
    <property type="project" value="UniProtKB-KW"/>
</dbReference>
<dbReference type="EMBL" id="GBGD01000232">
    <property type="protein sequence ID" value="JAC88657.1"/>
    <property type="molecule type" value="mRNA"/>
</dbReference>
<evidence type="ECO:0000256" key="3">
    <source>
        <dbReference type="ARBA" id="ARBA00022472"/>
    </source>
</evidence>
<proteinExistence type="evidence at transcript level"/>
<evidence type="ECO:0000256" key="15">
    <source>
        <dbReference type="ARBA" id="ARBA00082628"/>
    </source>
</evidence>
<name>A0A069DY42_9HEMI</name>